<comment type="caution">
    <text evidence="1">The sequence shown here is derived from an EMBL/GenBank/DDBJ whole genome shotgun (WGS) entry which is preliminary data.</text>
</comment>
<gene>
    <name evidence="1" type="ORF">J1N35_035117</name>
</gene>
<evidence type="ECO:0008006" key="3">
    <source>
        <dbReference type="Google" id="ProtNLM"/>
    </source>
</evidence>
<dbReference type="AlphaFoldDB" id="A0A9D3ZR65"/>
<dbReference type="OrthoDB" id="997823at2759"/>
<protein>
    <recommendedName>
        <fullName evidence="3">Reverse transcriptase domain-containing protein</fullName>
    </recommendedName>
</protein>
<dbReference type="InterPro" id="IPR043502">
    <property type="entry name" value="DNA/RNA_pol_sf"/>
</dbReference>
<name>A0A9D3ZR65_9ROSI</name>
<dbReference type="InterPro" id="IPR052343">
    <property type="entry name" value="Retrotransposon-Effector_Assoc"/>
</dbReference>
<proteinExistence type="predicted"/>
<evidence type="ECO:0000313" key="1">
    <source>
        <dbReference type="EMBL" id="KAH1057052.1"/>
    </source>
</evidence>
<dbReference type="EMBL" id="JAIQCV010000010">
    <property type="protein sequence ID" value="KAH1057052.1"/>
    <property type="molecule type" value="Genomic_DNA"/>
</dbReference>
<reference evidence="1 2" key="1">
    <citation type="journal article" date="2021" name="Plant Biotechnol. J.">
        <title>Multi-omics assisted identification of the key and species-specific regulatory components of drought-tolerant mechanisms in Gossypium stocksii.</title>
        <authorList>
            <person name="Yu D."/>
            <person name="Ke L."/>
            <person name="Zhang D."/>
            <person name="Wu Y."/>
            <person name="Sun Y."/>
            <person name="Mei J."/>
            <person name="Sun J."/>
            <person name="Sun Y."/>
        </authorList>
    </citation>
    <scope>NUCLEOTIDE SEQUENCE [LARGE SCALE GENOMIC DNA]</scope>
    <source>
        <strain evidence="2">cv. E1</strain>
        <tissue evidence="1">Leaf</tissue>
    </source>
</reference>
<accession>A0A9D3ZR65</accession>
<organism evidence="1 2">
    <name type="scientific">Gossypium stocksii</name>
    <dbReference type="NCBI Taxonomy" id="47602"/>
    <lineage>
        <taxon>Eukaryota</taxon>
        <taxon>Viridiplantae</taxon>
        <taxon>Streptophyta</taxon>
        <taxon>Embryophyta</taxon>
        <taxon>Tracheophyta</taxon>
        <taxon>Spermatophyta</taxon>
        <taxon>Magnoliopsida</taxon>
        <taxon>eudicotyledons</taxon>
        <taxon>Gunneridae</taxon>
        <taxon>Pentapetalae</taxon>
        <taxon>rosids</taxon>
        <taxon>malvids</taxon>
        <taxon>Malvales</taxon>
        <taxon>Malvaceae</taxon>
        <taxon>Malvoideae</taxon>
        <taxon>Gossypium</taxon>
    </lineage>
</organism>
<dbReference type="PANTHER" id="PTHR46890">
    <property type="entry name" value="NON-LTR RETROLELEMENT REVERSE TRANSCRIPTASE-LIKE PROTEIN-RELATED"/>
    <property type="match status" value="1"/>
</dbReference>
<dbReference type="SUPFAM" id="SSF56672">
    <property type="entry name" value="DNA/RNA polymerases"/>
    <property type="match status" value="1"/>
</dbReference>
<evidence type="ECO:0000313" key="2">
    <source>
        <dbReference type="Proteomes" id="UP000828251"/>
    </source>
</evidence>
<keyword evidence="2" id="KW-1185">Reference proteome</keyword>
<sequence>MDDTDPSVGGNIQSLASDHVKEGFSNFINNQEQHMVHFNPTFEGSSTINVAVKKGVLEDKNHSAVVFKHSSMLESGSEVSRGSVCISENELPGGVSNGQNFNFKASNSKGGWRLNKTRKGPSTCFKNSDNSRGCASDKFLRVFREYSNLHKPDVISLLEPRISGFKADTIITKLGWEKSHRVEAVGFSGGIWIGWKSSVDLGVVVNHPQFILDLYRENPGPSRPLPPNAFLRISSKDVDFLGKGITNGEIKSALFDMAPLKAPGSDGFQAAFFQNQWDNIGRGIYEWVKKVFEEGIIDPEFNNTLIVLIPKVPNPENFSQFRPISLSSVLYKLVMKIIANRFKSIFPKIIGQEQAGFIAGRSIIDNVIIAQEVLHSMRAKK</sequence>
<dbReference type="PANTHER" id="PTHR46890:SF48">
    <property type="entry name" value="RNA-DIRECTED DNA POLYMERASE"/>
    <property type="match status" value="1"/>
</dbReference>
<dbReference type="Proteomes" id="UP000828251">
    <property type="component" value="Unassembled WGS sequence"/>
</dbReference>